<evidence type="ECO:0000313" key="3">
    <source>
        <dbReference type="Proteomes" id="UP000266721"/>
    </source>
</evidence>
<keyword evidence="1" id="KW-1133">Transmembrane helix</keyword>
<sequence length="121" mass="13907">LILQLAVGIPMAFLLFVLIVLLCIVCKSHRQRQTKTKYLEEDLDKPVPKEKSLFAGNMAKRYHGSKSFLPFGGYWDNGSFDYHEDIDRTSYLGIKSNFSDHNRSSTDDYFTQGQINSYTTN</sequence>
<dbReference type="AlphaFoldDB" id="A0A3L5TUA9"/>
<reference evidence="2 3" key="1">
    <citation type="journal article" date="2016" name="PLoS ONE">
        <title>A First Insight into the Genome of the Filter-Feeder Mussel Mytilus galloprovincialis.</title>
        <authorList>
            <person name="Murgarella M."/>
            <person name="Puiu D."/>
            <person name="Novoa B."/>
            <person name="Figueras A."/>
            <person name="Posada D."/>
            <person name="Canchaya C."/>
        </authorList>
    </citation>
    <scope>NUCLEOTIDE SEQUENCE [LARGE SCALE GENOMIC DNA]</scope>
    <source>
        <tissue evidence="2">Muscle</tissue>
    </source>
</reference>
<accession>A0A3L5TUA9</accession>
<evidence type="ECO:0000313" key="2">
    <source>
        <dbReference type="EMBL" id="OPL33494.1"/>
    </source>
</evidence>
<organism evidence="2 3">
    <name type="scientific">Mytilus galloprovincialis</name>
    <name type="common">Mediterranean mussel</name>
    <dbReference type="NCBI Taxonomy" id="29158"/>
    <lineage>
        <taxon>Eukaryota</taxon>
        <taxon>Metazoa</taxon>
        <taxon>Spiralia</taxon>
        <taxon>Lophotrochozoa</taxon>
        <taxon>Mollusca</taxon>
        <taxon>Bivalvia</taxon>
        <taxon>Autobranchia</taxon>
        <taxon>Pteriomorphia</taxon>
        <taxon>Mytilida</taxon>
        <taxon>Mytiloidea</taxon>
        <taxon>Mytilidae</taxon>
        <taxon>Mytilinae</taxon>
        <taxon>Mytilus</taxon>
    </lineage>
</organism>
<evidence type="ECO:0000256" key="1">
    <source>
        <dbReference type="SAM" id="Phobius"/>
    </source>
</evidence>
<feature type="transmembrane region" description="Helical" evidence="1">
    <location>
        <begin position="6"/>
        <end position="26"/>
    </location>
</feature>
<comment type="caution">
    <text evidence="2">The sequence shown here is derived from an EMBL/GenBank/DDBJ whole genome shotgun (WGS) entry which is preliminary data.</text>
</comment>
<protein>
    <submittedName>
        <fullName evidence="2">Uncharacterized protein</fullName>
    </submittedName>
</protein>
<dbReference type="EMBL" id="KV582696">
    <property type="protein sequence ID" value="OPL33494.1"/>
    <property type="molecule type" value="Genomic_DNA"/>
</dbReference>
<proteinExistence type="predicted"/>
<keyword evidence="3" id="KW-1185">Reference proteome</keyword>
<dbReference type="Proteomes" id="UP000266721">
    <property type="component" value="Unassembled WGS sequence"/>
</dbReference>
<feature type="non-terminal residue" evidence="2">
    <location>
        <position position="1"/>
    </location>
</feature>
<gene>
    <name evidence="2" type="ORF">AM593_04768</name>
</gene>
<keyword evidence="1" id="KW-0472">Membrane</keyword>
<name>A0A3L5TUA9_MYTGA</name>
<keyword evidence="1" id="KW-0812">Transmembrane</keyword>